<dbReference type="EC" id="3.6.1.31" evidence="15"/>
<comment type="subcellular location">
    <subcellularLocation>
        <location evidence="3 15">Cytoplasm</location>
    </subcellularLocation>
</comment>
<dbReference type="NCBIfam" id="NF000768">
    <property type="entry name" value="PRK00051.1"/>
    <property type="match status" value="1"/>
</dbReference>
<dbReference type="AlphaFoldDB" id="K6QCH8"/>
<dbReference type="Proteomes" id="UP000005710">
    <property type="component" value="Unassembled WGS sequence"/>
</dbReference>
<dbReference type="EC" id="3.5.4.19" evidence="15"/>
<dbReference type="NCBIfam" id="TIGR03188">
    <property type="entry name" value="histidine_hisI"/>
    <property type="match status" value="1"/>
</dbReference>
<dbReference type="InterPro" id="IPR002496">
    <property type="entry name" value="PRib_AMP_CycHydrolase_dom"/>
</dbReference>
<feature type="region of interest" description="Disordered" evidence="16">
    <location>
        <begin position="152"/>
        <end position="220"/>
    </location>
</feature>
<feature type="region of interest" description="Disordered" evidence="16">
    <location>
        <begin position="1"/>
        <end position="28"/>
    </location>
</feature>
<dbReference type="eggNOG" id="COG0139">
    <property type="taxonomic scope" value="Bacteria"/>
</dbReference>
<dbReference type="HAMAP" id="MF_01020">
    <property type="entry name" value="HisE"/>
    <property type="match status" value="1"/>
</dbReference>
<dbReference type="CDD" id="cd11534">
    <property type="entry name" value="NTP-PPase_HisIE_like"/>
    <property type="match status" value="1"/>
</dbReference>
<dbReference type="PANTHER" id="PTHR42945">
    <property type="entry name" value="HISTIDINE BIOSYNTHESIS BIFUNCTIONAL PROTEIN"/>
    <property type="match status" value="1"/>
</dbReference>
<evidence type="ECO:0000256" key="2">
    <source>
        <dbReference type="ARBA" id="ARBA00001460"/>
    </source>
</evidence>
<comment type="pathway">
    <text evidence="4 15">Amino-acid biosynthesis; L-histidine biosynthesis; L-histidine from 5-phospho-alpha-D-ribose 1-diphosphate: step 3/9.</text>
</comment>
<name>K6QCH8_9FIRM</name>
<dbReference type="GO" id="GO:0004635">
    <property type="term" value="F:phosphoribosyl-AMP cyclohydrolase activity"/>
    <property type="evidence" value="ECO:0007669"/>
    <property type="project" value="UniProtKB-UniRule"/>
</dbReference>
<dbReference type="eggNOG" id="COG0140">
    <property type="taxonomic scope" value="Bacteria"/>
</dbReference>
<dbReference type="HAMAP" id="MF_01019">
    <property type="entry name" value="HisIE"/>
    <property type="match status" value="1"/>
</dbReference>
<comment type="catalytic activity">
    <reaction evidence="1 15">
        <text>1-(5-phospho-beta-D-ribosyl)-5'-AMP + H2O = 1-(5-phospho-beta-D-ribosyl)-5-[(5-phospho-beta-D-ribosylamino)methylideneamino]imidazole-4-carboxamide</text>
        <dbReference type="Rhea" id="RHEA:20049"/>
        <dbReference type="ChEBI" id="CHEBI:15377"/>
        <dbReference type="ChEBI" id="CHEBI:58435"/>
        <dbReference type="ChEBI" id="CHEBI:59457"/>
        <dbReference type="EC" id="3.5.4.19"/>
    </reaction>
</comment>
<dbReference type="FunFam" id="3.10.20.810:FF:000001">
    <property type="entry name" value="Histidine biosynthesis bifunctional protein HisIE"/>
    <property type="match status" value="1"/>
</dbReference>
<dbReference type="GO" id="GO:0000105">
    <property type="term" value="P:L-histidine biosynthetic process"/>
    <property type="evidence" value="ECO:0007669"/>
    <property type="project" value="UniProtKB-UniRule"/>
</dbReference>
<feature type="domain" description="Phosphoribosyl-AMP cyclohydrolase" evidence="17">
    <location>
        <begin position="60"/>
        <end position="133"/>
    </location>
</feature>
<dbReference type="GO" id="GO:0004636">
    <property type="term" value="F:phosphoribosyl-ATP diphosphatase activity"/>
    <property type="evidence" value="ECO:0007669"/>
    <property type="project" value="UniProtKB-UniRule"/>
</dbReference>
<dbReference type="SUPFAM" id="SSF101386">
    <property type="entry name" value="all-alpha NTP pyrophosphatases"/>
    <property type="match status" value="1"/>
</dbReference>
<evidence type="ECO:0000256" key="16">
    <source>
        <dbReference type="SAM" id="MobiDB-lite"/>
    </source>
</evidence>
<keyword evidence="11 15" id="KW-0378">Hydrolase</keyword>
<dbReference type="InterPro" id="IPR023019">
    <property type="entry name" value="His_synth_HisIE"/>
</dbReference>
<feature type="region of interest" description="Phosphoribosyl-ATP pyrophosphohydrolase" evidence="15">
    <location>
        <begin position="226"/>
        <end position="316"/>
    </location>
</feature>
<keyword evidence="19" id="KW-1185">Reference proteome</keyword>
<feature type="region of interest" description="Phosphoribosyl-AMP cyclohydrolase" evidence="15">
    <location>
        <begin position="1"/>
        <end position="225"/>
    </location>
</feature>
<dbReference type="Gene3D" id="3.10.20.810">
    <property type="entry name" value="Phosphoribosyl-AMP cyclohydrolase"/>
    <property type="match status" value="1"/>
</dbReference>
<keyword evidence="9 15" id="KW-0028">Amino-acid biosynthesis</keyword>
<dbReference type="HAMAP" id="MF_01021">
    <property type="entry name" value="HisI"/>
    <property type="match status" value="1"/>
</dbReference>
<comment type="similarity">
    <text evidence="7 15">In the N-terminal section; belongs to the PRA-CH family.</text>
</comment>
<comment type="similarity">
    <text evidence="6 15">In the C-terminal section; belongs to the PRA-PH family.</text>
</comment>
<dbReference type="UniPathway" id="UPA00031">
    <property type="reaction ID" value="UER00007"/>
</dbReference>
<evidence type="ECO:0000313" key="19">
    <source>
        <dbReference type="Proteomes" id="UP000005710"/>
    </source>
</evidence>
<comment type="pathway">
    <text evidence="5 15">Amino-acid biosynthesis; L-histidine biosynthesis; L-histidine from 5-phospho-alpha-D-ribose 1-diphosphate: step 2/9.</text>
</comment>
<gene>
    <name evidence="15" type="primary">hisI</name>
    <name evidence="15" type="synonym">hisIE</name>
    <name evidence="18" type="ORF">ThesuDRAFT_01966</name>
</gene>
<evidence type="ECO:0000256" key="1">
    <source>
        <dbReference type="ARBA" id="ARBA00000024"/>
    </source>
</evidence>
<comment type="catalytic activity">
    <reaction evidence="2 15">
        <text>1-(5-phospho-beta-D-ribosyl)-ATP + H2O = 1-(5-phospho-beta-D-ribosyl)-5'-AMP + diphosphate + H(+)</text>
        <dbReference type="Rhea" id="RHEA:22828"/>
        <dbReference type="ChEBI" id="CHEBI:15377"/>
        <dbReference type="ChEBI" id="CHEBI:15378"/>
        <dbReference type="ChEBI" id="CHEBI:33019"/>
        <dbReference type="ChEBI" id="CHEBI:59457"/>
        <dbReference type="ChEBI" id="CHEBI:73183"/>
        <dbReference type="EC" id="3.6.1.31"/>
    </reaction>
</comment>
<feature type="compositionally biased region" description="Low complexity" evidence="16">
    <location>
        <begin position="169"/>
        <end position="220"/>
    </location>
</feature>
<evidence type="ECO:0000256" key="10">
    <source>
        <dbReference type="ARBA" id="ARBA00022741"/>
    </source>
</evidence>
<proteinExistence type="inferred from homology"/>
<evidence type="ECO:0000256" key="15">
    <source>
        <dbReference type="HAMAP-Rule" id="MF_01019"/>
    </source>
</evidence>
<sequence>MADRERAGDRGGAVEGPAPLLPSGHPLPESGHSLLESVGFDERGLVPVVVQDAERGDVLMLAYASREALARTLAEGRAWFFSRSRQRLWRKGETSGHTLRVREVCIDCDGDAVLYRVEPAGPACHTGERSCFYRTAPVPAAAPAAASAAAPAGAPADGAVSPGGPGGRETPSPAGAPAAPAPSGAPAAPASPAAPTAPAPTAGAQAAAAPAEARAGAPEGSIARELSRLEAVIRERVRERPAGSYTTQLLEAGLPRILQKVGEEAVETVVAGGHQDGRRLVEEAADLLYHLTVLLVVRDAGWNAVAAELGRRAAAR</sequence>
<keyword evidence="13 15" id="KW-0368">Histidine biosynthesis</keyword>
<evidence type="ECO:0000256" key="13">
    <source>
        <dbReference type="ARBA" id="ARBA00023102"/>
    </source>
</evidence>
<dbReference type="InterPro" id="IPR038019">
    <property type="entry name" value="PRib_AMP_CycHydrolase_sf"/>
</dbReference>
<dbReference type="GO" id="GO:0005737">
    <property type="term" value="C:cytoplasm"/>
    <property type="evidence" value="ECO:0007669"/>
    <property type="project" value="UniProtKB-SubCell"/>
</dbReference>
<evidence type="ECO:0000259" key="17">
    <source>
        <dbReference type="Pfam" id="PF01502"/>
    </source>
</evidence>
<evidence type="ECO:0000256" key="11">
    <source>
        <dbReference type="ARBA" id="ARBA00022801"/>
    </source>
</evidence>
<evidence type="ECO:0000256" key="3">
    <source>
        <dbReference type="ARBA" id="ARBA00004496"/>
    </source>
</evidence>
<dbReference type="OrthoDB" id="9795769at2"/>
<reference evidence="18" key="2">
    <citation type="submission" date="2012-10" db="EMBL/GenBank/DDBJ databases">
        <title>Improved high-quality draft of Thermaerobacter subterraneus C21, DSM 13965.</title>
        <authorList>
            <consortium name="DOE Joint Genome Institute"/>
            <person name="Eisen J."/>
            <person name="Huntemann M."/>
            <person name="Wei C.-L."/>
            <person name="Han J."/>
            <person name="Detter J.C."/>
            <person name="Han C."/>
            <person name="Tapia R."/>
            <person name="Chen A."/>
            <person name="Kyrpides N."/>
            <person name="Mavromatis K."/>
            <person name="Markowitz V."/>
            <person name="Szeto E."/>
            <person name="Ivanova N."/>
            <person name="Mikhailova N."/>
            <person name="Ovchinnikova G."/>
            <person name="Pagani I."/>
            <person name="Pati A."/>
            <person name="Goodwin L."/>
            <person name="Nordberg H.P."/>
            <person name="Cantor M.N."/>
            <person name="Hua S.X."/>
            <person name="Woyke T."/>
            <person name="Eisen J."/>
            <person name="Klenk H.-P."/>
        </authorList>
    </citation>
    <scope>NUCLEOTIDE SEQUENCE [LARGE SCALE GENOMIC DNA]</scope>
    <source>
        <strain evidence="18">DSM 13965</strain>
    </source>
</reference>
<dbReference type="Pfam" id="PF01503">
    <property type="entry name" value="PRA-PH"/>
    <property type="match status" value="1"/>
</dbReference>
<dbReference type="InterPro" id="IPR026660">
    <property type="entry name" value="PRA-CH"/>
</dbReference>
<dbReference type="InterPro" id="IPR021130">
    <property type="entry name" value="PRib-ATP_PPHydrolase-like"/>
</dbReference>
<keyword evidence="8 15" id="KW-0963">Cytoplasm</keyword>
<protein>
    <recommendedName>
        <fullName evidence="15">Histidine biosynthesis bifunctional protein HisIE</fullName>
    </recommendedName>
    <domain>
        <recommendedName>
            <fullName evidence="15">Phosphoribosyl-AMP cyclohydrolase</fullName>
            <shortName evidence="15">PRA-CH</shortName>
            <ecNumber evidence="15">3.5.4.19</ecNumber>
        </recommendedName>
    </domain>
    <domain>
        <recommendedName>
            <fullName evidence="15">Phosphoribosyl-ATP pyrophosphatase</fullName>
            <shortName evidence="15">PRA-PH</shortName>
            <ecNumber evidence="15">3.6.1.31</ecNumber>
        </recommendedName>
    </domain>
</protein>
<keyword evidence="14 15" id="KW-0511">Multifunctional enzyme</keyword>
<evidence type="ECO:0000256" key="4">
    <source>
        <dbReference type="ARBA" id="ARBA00005169"/>
    </source>
</evidence>
<dbReference type="InterPro" id="IPR008179">
    <property type="entry name" value="HisE"/>
</dbReference>
<dbReference type="HOGENOM" id="CLU_048577_3_1_9"/>
<dbReference type="SUPFAM" id="SSF141734">
    <property type="entry name" value="HisI-like"/>
    <property type="match status" value="1"/>
</dbReference>
<accession>K6QCH8</accession>
<evidence type="ECO:0000256" key="5">
    <source>
        <dbReference type="ARBA" id="ARBA00005204"/>
    </source>
</evidence>
<evidence type="ECO:0000256" key="8">
    <source>
        <dbReference type="ARBA" id="ARBA00022490"/>
    </source>
</evidence>
<dbReference type="RefSeq" id="WP_006904242.1">
    <property type="nucleotide sequence ID" value="NZ_JH976535.1"/>
</dbReference>
<keyword evidence="10 15" id="KW-0547">Nucleotide-binding</keyword>
<organism evidence="18 19">
    <name type="scientific">Thermaerobacter subterraneus DSM 13965</name>
    <dbReference type="NCBI Taxonomy" id="867903"/>
    <lineage>
        <taxon>Bacteria</taxon>
        <taxon>Bacillati</taxon>
        <taxon>Bacillota</taxon>
        <taxon>Clostridia</taxon>
        <taxon>Eubacteriales</taxon>
        <taxon>Clostridiales Family XVII. Incertae Sedis</taxon>
        <taxon>Thermaerobacter</taxon>
    </lineage>
</organism>
<keyword evidence="12 15" id="KW-0067">ATP-binding</keyword>
<evidence type="ECO:0000313" key="18">
    <source>
        <dbReference type="EMBL" id="EKP94236.1"/>
    </source>
</evidence>
<reference evidence="18" key="1">
    <citation type="submission" date="2010-10" db="EMBL/GenBank/DDBJ databases">
        <authorList>
            <consortium name="US DOE Joint Genome Institute (JGI-PGF)"/>
            <person name="Lucas S."/>
            <person name="Copeland A."/>
            <person name="Lapidus A."/>
            <person name="Bruce D."/>
            <person name="Goodwin L."/>
            <person name="Pitluck S."/>
            <person name="Kyrpides N."/>
            <person name="Mavromatis K."/>
            <person name="Detter J.C."/>
            <person name="Han C."/>
            <person name="Land M."/>
            <person name="Hauser L."/>
            <person name="Markowitz V."/>
            <person name="Cheng J.-F."/>
            <person name="Hugenholtz P."/>
            <person name="Woyke T."/>
            <person name="Wu D."/>
            <person name="Pukall R."/>
            <person name="Wahrenburg C."/>
            <person name="Brambilla E."/>
            <person name="Klenk H.-P."/>
            <person name="Eisen J.A."/>
        </authorList>
    </citation>
    <scope>NUCLEOTIDE SEQUENCE [LARGE SCALE GENOMIC DNA]</scope>
    <source>
        <strain evidence="18">DSM 13965</strain>
    </source>
</reference>
<evidence type="ECO:0000256" key="14">
    <source>
        <dbReference type="ARBA" id="ARBA00023268"/>
    </source>
</evidence>
<evidence type="ECO:0000256" key="6">
    <source>
        <dbReference type="ARBA" id="ARBA00007731"/>
    </source>
</evidence>
<dbReference type="EMBL" id="AENY02000003">
    <property type="protein sequence ID" value="EKP94236.1"/>
    <property type="molecule type" value="Genomic_DNA"/>
</dbReference>
<dbReference type="Gene3D" id="1.10.287.1080">
    <property type="entry name" value="MazG-like"/>
    <property type="match status" value="1"/>
</dbReference>
<evidence type="ECO:0000256" key="7">
    <source>
        <dbReference type="ARBA" id="ARBA00008299"/>
    </source>
</evidence>
<dbReference type="PANTHER" id="PTHR42945:SF1">
    <property type="entry name" value="HISTIDINE BIOSYNTHESIS BIFUNCTIONAL PROTEIN HIS7"/>
    <property type="match status" value="1"/>
</dbReference>
<evidence type="ECO:0000256" key="12">
    <source>
        <dbReference type="ARBA" id="ARBA00022840"/>
    </source>
</evidence>
<dbReference type="Pfam" id="PF01502">
    <property type="entry name" value="PRA-CH"/>
    <property type="match status" value="1"/>
</dbReference>
<dbReference type="STRING" id="867903.ThesuDRAFT_01966"/>
<evidence type="ECO:0000256" key="9">
    <source>
        <dbReference type="ARBA" id="ARBA00022605"/>
    </source>
</evidence>
<comment type="caution">
    <text evidence="18">The sequence shown here is derived from an EMBL/GenBank/DDBJ whole genome shotgun (WGS) entry which is preliminary data.</text>
</comment>
<dbReference type="GO" id="GO:0005524">
    <property type="term" value="F:ATP binding"/>
    <property type="evidence" value="ECO:0007669"/>
    <property type="project" value="UniProtKB-KW"/>
</dbReference>